<evidence type="ECO:0000259" key="16">
    <source>
        <dbReference type="Pfam" id="PF02518"/>
    </source>
</evidence>
<comment type="cofactor">
    <cofactor evidence="2">
        <name>[4Fe-4S] cluster</name>
        <dbReference type="ChEBI" id="CHEBI:49883"/>
    </cofactor>
</comment>
<keyword evidence="8" id="KW-0808">Transferase</keyword>
<keyword evidence="6" id="KW-0004">4Fe-4S</keyword>
<dbReference type="GO" id="GO:0016020">
    <property type="term" value="C:membrane"/>
    <property type="evidence" value="ECO:0007669"/>
    <property type="project" value="InterPro"/>
</dbReference>
<dbReference type="PIRSF" id="PIRSF037434">
    <property type="entry name" value="STHK_ChrS"/>
    <property type="match status" value="1"/>
</dbReference>
<evidence type="ECO:0000256" key="7">
    <source>
        <dbReference type="ARBA" id="ARBA00022490"/>
    </source>
</evidence>
<keyword evidence="19" id="KW-1185">Reference proteome</keyword>
<protein>
    <recommendedName>
        <fullName evidence="5">Oxygen sensor histidine kinase NreB</fullName>
        <ecNumber evidence="4">2.7.13.3</ecNumber>
    </recommendedName>
    <alternativeName>
        <fullName evidence="14">Nitrogen regulation protein B</fullName>
    </alternativeName>
</protein>
<evidence type="ECO:0000256" key="2">
    <source>
        <dbReference type="ARBA" id="ARBA00001966"/>
    </source>
</evidence>
<proteinExistence type="predicted"/>
<accession>A0A841FQS2</accession>
<organism evidence="18 19">
    <name type="scientific">Phytomonospora endophytica</name>
    <dbReference type="NCBI Taxonomy" id="714109"/>
    <lineage>
        <taxon>Bacteria</taxon>
        <taxon>Bacillati</taxon>
        <taxon>Actinomycetota</taxon>
        <taxon>Actinomycetes</taxon>
        <taxon>Micromonosporales</taxon>
        <taxon>Micromonosporaceae</taxon>
        <taxon>Phytomonospora</taxon>
    </lineage>
</organism>
<keyword evidence="6" id="KW-0479">Metal-binding</keyword>
<dbReference type="InterPro" id="IPR017205">
    <property type="entry name" value="Sig_transdc_His_kinase_ChrS"/>
</dbReference>
<evidence type="ECO:0000256" key="10">
    <source>
        <dbReference type="ARBA" id="ARBA00023004"/>
    </source>
</evidence>
<dbReference type="InterPro" id="IPR050482">
    <property type="entry name" value="Sensor_HK_TwoCompSys"/>
</dbReference>
<keyword evidence="7" id="KW-0963">Cytoplasm</keyword>
<name>A0A841FQS2_9ACTN</name>
<comment type="caution">
    <text evidence="18">The sequence shown here is derived from an EMBL/GenBank/DDBJ whole genome shotgun (WGS) entry which is preliminary data.</text>
</comment>
<evidence type="ECO:0000259" key="17">
    <source>
        <dbReference type="Pfam" id="PF07730"/>
    </source>
</evidence>
<feature type="transmembrane region" description="Helical" evidence="15">
    <location>
        <begin position="140"/>
        <end position="162"/>
    </location>
</feature>
<feature type="domain" description="Signal transduction histidine kinase subgroup 3 dimerisation and phosphoacceptor" evidence="17">
    <location>
        <begin position="198"/>
        <end position="265"/>
    </location>
</feature>
<dbReference type="AlphaFoldDB" id="A0A841FQS2"/>
<keyword evidence="9 18" id="KW-0418">Kinase</keyword>
<feature type="transmembrane region" description="Helical" evidence="15">
    <location>
        <begin position="50"/>
        <end position="69"/>
    </location>
</feature>
<dbReference type="GO" id="GO:0000155">
    <property type="term" value="F:phosphorelay sensor kinase activity"/>
    <property type="evidence" value="ECO:0007669"/>
    <property type="project" value="InterPro"/>
</dbReference>
<dbReference type="GO" id="GO:0046983">
    <property type="term" value="F:protein dimerization activity"/>
    <property type="evidence" value="ECO:0007669"/>
    <property type="project" value="InterPro"/>
</dbReference>
<dbReference type="InterPro" id="IPR036890">
    <property type="entry name" value="HATPase_C_sf"/>
</dbReference>
<dbReference type="InterPro" id="IPR011712">
    <property type="entry name" value="Sig_transdc_His_kin_sub3_dim/P"/>
</dbReference>
<gene>
    <name evidence="18" type="ORF">HNR73_004006</name>
</gene>
<evidence type="ECO:0000256" key="6">
    <source>
        <dbReference type="ARBA" id="ARBA00022485"/>
    </source>
</evidence>
<dbReference type="InterPro" id="IPR003594">
    <property type="entry name" value="HATPase_dom"/>
</dbReference>
<keyword evidence="15" id="KW-1133">Transmembrane helix</keyword>
<feature type="domain" description="Histidine kinase/HSP90-like ATPase" evidence="16">
    <location>
        <begin position="306"/>
        <end position="392"/>
    </location>
</feature>
<dbReference type="PANTHER" id="PTHR24421">
    <property type="entry name" value="NITRATE/NITRITE SENSOR PROTEIN NARX-RELATED"/>
    <property type="match status" value="1"/>
</dbReference>
<evidence type="ECO:0000256" key="4">
    <source>
        <dbReference type="ARBA" id="ARBA00012438"/>
    </source>
</evidence>
<dbReference type="Gene3D" id="3.30.565.10">
    <property type="entry name" value="Histidine kinase-like ATPase, C-terminal domain"/>
    <property type="match status" value="1"/>
</dbReference>
<dbReference type="SUPFAM" id="SSF55874">
    <property type="entry name" value="ATPase domain of HSP90 chaperone/DNA topoisomerase II/histidine kinase"/>
    <property type="match status" value="1"/>
</dbReference>
<dbReference type="PANTHER" id="PTHR24421:SF62">
    <property type="entry name" value="SENSORY TRANSDUCTION HISTIDINE KINASE"/>
    <property type="match status" value="1"/>
</dbReference>
<evidence type="ECO:0000256" key="15">
    <source>
        <dbReference type="SAM" id="Phobius"/>
    </source>
</evidence>
<sequence length="392" mass="41168">MAPAADTAERHAWHRGIGGWHLVYASMAVLAALLIAFDPDARPLERLGRLALLATLTCWYVLTGARALGTEQNGLGLRYICAAVPLTVALYAWTPVGALMFFLLYPHIWALLPTRRAVLASAVVAAGTGIAVVADIGPRGLLMSVGVGAASLAMAWLLGAWISRIVHESERRARLVAELAATRAQLAEASRETGVLAERQRLSRDIHDTVAQGLAAITLLLDLDAEEIRADPDAAHHRVARARETAAGNLAEARALVAALCPPQLRDATLPDAVGALLDRARRDLGVPAGLSVTGEPRPLPVPGETAVLRAAQEALMNIARHARPTTVDVALAYRPDGIVLTVSDDGGGFDTATAAGYGLRGMRERFAALGGGLAVESRPGTGTTVRGELPL</sequence>
<evidence type="ECO:0000256" key="13">
    <source>
        <dbReference type="ARBA" id="ARBA00024827"/>
    </source>
</evidence>
<dbReference type="InterPro" id="IPR004358">
    <property type="entry name" value="Sig_transdc_His_kin-like_C"/>
</dbReference>
<keyword evidence="11" id="KW-0902">Two-component regulatory system</keyword>
<keyword evidence="15" id="KW-0812">Transmembrane</keyword>
<dbReference type="Gene3D" id="1.20.5.1930">
    <property type="match status" value="1"/>
</dbReference>
<keyword evidence="15" id="KW-0472">Membrane</keyword>
<dbReference type="RefSeq" id="WP_184788976.1">
    <property type="nucleotide sequence ID" value="NZ_BONT01000046.1"/>
</dbReference>
<evidence type="ECO:0000256" key="11">
    <source>
        <dbReference type="ARBA" id="ARBA00023012"/>
    </source>
</evidence>
<comment type="subcellular location">
    <subcellularLocation>
        <location evidence="3">Cytoplasm</location>
    </subcellularLocation>
</comment>
<feature type="transmembrane region" description="Helical" evidence="15">
    <location>
        <begin position="75"/>
        <end position="105"/>
    </location>
</feature>
<evidence type="ECO:0000313" key="19">
    <source>
        <dbReference type="Proteomes" id="UP000548476"/>
    </source>
</evidence>
<feature type="transmembrane region" description="Helical" evidence="15">
    <location>
        <begin position="117"/>
        <end position="134"/>
    </location>
</feature>
<dbReference type="Proteomes" id="UP000548476">
    <property type="component" value="Unassembled WGS sequence"/>
</dbReference>
<comment type="catalytic activity">
    <reaction evidence="1">
        <text>ATP + protein L-histidine = ADP + protein N-phospho-L-histidine.</text>
        <dbReference type="EC" id="2.7.13.3"/>
    </reaction>
</comment>
<keyword evidence="10" id="KW-0408">Iron</keyword>
<evidence type="ECO:0000256" key="14">
    <source>
        <dbReference type="ARBA" id="ARBA00030800"/>
    </source>
</evidence>
<dbReference type="CDD" id="cd16917">
    <property type="entry name" value="HATPase_UhpB-NarQ-NarX-like"/>
    <property type="match status" value="1"/>
</dbReference>
<dbReference type="Pfam" id="PF02518">
    <property type="entry name" value="HATPase_c"/>
    <property type="match status" value="1"/>
</dbReference>
<dbReference type="GO" id="GO:0005737">
    <property type="term" value="C:cytoplasm"/>
    <property type="evidence" value="ECO:0007669"/>
    <property type="project" value="UniProtKB-SubCell"/>
</dbReference>
<evidence type="ECO:0000256" key="5">
    <source>
        <dbReference type="ARBA" id="ARBA00017322"/>
    </source>
</evidence>
<evidence type="ECO:0000256" key="12">
    <source>
        <dbReference type="ARBA" id="ARBA00023014"/>
    </source>
</evidence>
<reference evidence="18 19" key="1">
    <citation type="submission" date="2020-08" db="EMBL/GenBank/DDBJ databases">
        <title>Genomic Encyclopedia of Type Strains, Phase IV (KMG-IV): sequencing the most valuable type-strain genomes for metagenomic binning, comparative biology and taxonomic classification.</title>
        <authorList>
            <person name="Goeker M."/>
        </authorList>
    </citation>
    <scope>NUCLEOTIDE SEQUENCE [LARGE SCALE GENOMIC DNA]</scope>
    <source>
        <strain evidence="18 19">YIM 65646</strain>
    </source>
</reference>
<dbReference type="EC" id="2.7.13.3" evidence="4"/>
<dbReference type="PRINTS" id="PR00344">
    <property type="entry name" value="BCTRLSENSOR"/>
</dbReference>
<dbReference type="EMBL" id="JACHGT010000008">
    <property type="protein sequence ID" value="MBB6036138.1"/>
    <property type="molecule type" value="Genomic_DNA"/>
</dbReference>
<evidence type="ECO:0000256" key="3">
    <source>
        <dbReference type="ARBA" id="ARBA00004496"/>
    </source>
</evidence>
<dbReference type="Pfam" id="PF07730">
    <property type="entry name" value="HisKA_3"/>
    <property type="match status" value="1"/>
</dbReference>
<evidence type="ECO:0000256" key="1">
    <source>
        <dbReference type="ARBA" id="ARBA00000085"/>
    </source>
</evidence>
<dbReference type="GO" id="GO:0051539">
    <property type="term" value="F:4 iron, 4 sulfur cluster binding"/>
    <property type="evidence" value="ECO:0007669"/>
    <property type="project" value="UniProtKB-KW"/>
</dbReference>
<evidence type="ECO:0000256" key="8">
    <source>
        <dbReference type="ARBA" id="ARBA00022679"/>
    </source>
</evidence>
<feature type="transmembrane region" description="Helical" evidence="15">
    <location>
        <begin position="20"/>
        <end position="38"/>
    </location>
</feature>
<evidence type="ECO:0000256" key="9">
    <source>
        <dbReference type="ARBA" id="ARBA00022777"/>
    </source>
</evidence>
<keyword evidence="12" id="KW-0411">Iron-sulfur</keyword>
<comment type="function">
    <text evidence="13">Member of the two-component regulatory system NreB/NreC involved in the control of dissimilatory nitrate/nitrite reduction in response to oxygen. NreB functions as a direct oxygen sensor histidine kinase which is autophosphorylated, in the absence of oxygen, probably at the conserved histidine residue, and transfers its phosphate group probably to a conserved aspartate residue of NreC. NreB/NreC activates the expression of the nitrate (narGHJI) and nitrite (nir) reductase operons, as well as the putative nitrate transporter gene narT.</text>
</comment>
<evidence type="ECO:0000313" key="18">
    <source>
        <dbReference type="EMBL" id="MBB6036138.1"/>
    </source>
</evidence>